<sequence length="115" mass="12307">MLMSTTENENKRGEKLSEWAETLDHISSDAIVVRGNGKDSGRALLEAALGSAEAVDKAIGRPNLSGVSGRGESPVRQVRLPRALDQALVERAASEHRKPSEIVREALTAYLGKAS</sequence>
<name>A0A917B0G1_9MICO</name>
<protein>
    <recommendedName>
        <fullName evidence="3">Ribbon-helix-helix protein CopG domain-containing protein</fullName>
    </recommendedName>
</protein>
<dbReference type="Proteomes" id="UP000598775">
    <property type="component" value="Unassembled WGS sequence"/>
</dbReference>
<dbReference type="AlphaFoldDB" id="A0A917B0G1"/>
<keyword evidence="2" id="KW-1185">Reference proteome</keyword>
<accession>A0A917B0G1</accession>
<gene>
    <name evidence="1" type="ORF">GCM10011399_06110</name>
</gene>
<comment type="caution">
    <text evidence="1">The sequence shown here is derived from an EMBL/GenBank/DDBJ whole genome shotgun (WGS) entry which is preliminary data.</text>
</comment>
<evidence type="ECO:0000313" key="2">
    <source>
        <dbReference type="Proteomes" id="UP000598775"/>
    </source>
</evidence>
<reference evidence="1 2" key="1">
    <citation type="journal article" date="2014" name="Int. J. Syst. Evol. Microbiol.">
        <title>Complete genome sequence of Corynebacterium casei LMG S-19264T (=DSM 44701T), isolated from a smear-ripened cheese.</title>
        <authorList>
            <consortium name="US DOE Joint Genome Institute (JGI-PGF)"/>
            <person name="Walter F."/>
            <person name="Albersmeier A."/>
            <person name="Kalinowski J."/>
            <person name="Ruckert C."/>
        </authorList>
    </citation>
    <scope>NUCLEOTIDE SEQUENCE [LARGE SCALE GENOMIC DNA]</scope>
    <source>
        <strain evidence="1 2">CGMCC 1.12976</strain>
    </source>
</reference>
<dbReference type="EMBL" id="BMGP01000001">
    <property type="protein sequence ID" value="GGF14976.1"/>
    <property type="molecule type" value="Genomic_DNA"/>
</dbReference>
<proteinExistence type="predicted"/>
<evidence type="ECO:0000313" key="1">
    <source>
        <dbReference type="EMBL" id="GGF14976.1"/>
    </source>
</evidence>
<organism evidence="1 2">
    <name type="scientific">Subtercola lobariae</name>
    <dbReference type="NCBI Taxonomy" id="1588641"/>
    <lineage>
        <taxon>Bacteria</taxon>
        <taxon>Bacillati</taxon>
        <taxon>Actinomycetota</taxon>
        <taxon>Actinomycetes</taxon>
        <taxon>Micrococcales</taxon>
        <taxon>Microbacteriaceae</taxon>
        <taxon>Subtercola</taxon>
    </lineage>
</organism>
<evidence type="ECO:0008006" key="3">
    <source>
        <dbReference type="Google" id="ProtNLM"/>
    </source>
</evidence>